<dbReference type="PANTHER" id="PTHR47272">
    <property type="entry name" value="DDE_TNP_1_7 DOMAIN-CONTAINING PROTEIN"/>
    <property type="match status" value="1"/>
</dbReference>
<evidence type="ECO:0000313" key="2">
    <source>
        <dbReference type="Proteomes" id="UP000292052"/>
    </source>
</evidence>
<name>A0A482VLB8_ASBVE</name>
<reference evidence="1 2" key="1">
    <citation type="submission" date="2017-03" db="EMBL/GenBank/DDBJ databases">
        <title>Genome of the blue death feigning beetle - Asbolus verrucosus.</title>
        <authorList>
            <person name="Rider S.D."/>
        </authorList>
    </citation>
    <scope>NUCLEOTIDE SEQUENCE [LARGE SCALE GENOMIC DNA]</scope>
    <source>
        <strain evidence="1">Butters</strain>
        <tissue evidence="1">Head and leg muscle</tissue>
    </source>
</reference>
<accession>A0A482VLB8</accession>
<dbReference type="STRING" id="1661398.A0A482VLB8"/>
<protein>
    <submittedName>
        <fullName evidence="1">DDE Tnp 1 7 domain containing protein</fullName>
    </submittedName>
</protein>
<organism evidence="1 2">
    <name type="scientific">Asbolus verrucosus</name>
    <name type="common">Desert ironclad beetle</name>
    <dbReference type="NCBI Taxonomy" id="1661398"/>
    <lineage>
        <taxon>Eukaryota</taxon>
        <taxon>Metazoa</taxon>
        <taxon>Ecdysozoa</taxon>
        <taxon>Arthropoda</taxon>
        <taxon>Hexapoda</taxon>
        <taxon>Insecta</taxon>
        <taxon>Pterygota</taxon>
        <taxon>Neoptera</taxon>
        <taxon>Endopterygota</taxon>
        <taxon>Coleoptera</taxon>
        <taxon>Polyphaga</taxon>
        <taxon>Cucujiformia</taxon>
        <taxon>Tenebrionidae</taxon>
        <taxon>Pimeliinae</taxon>
        <taxon>Asbolus</taxon>
    </lineage>
</organism>
<comment type="caution">
    <text evidence="1">The sequence shown here is derived from an EMBL/GenBank/DDBJ whole genome shotgun (WGS) entry which is preliminary data.</text>
</comment>
<dbReference type="Proteomes" id="UP000292052">
    <property type="component" value="Unassembled WGS sequence"/>
</dbReference>
<dbReference type="OrthoDB" id="6609151at2759"/>
<evidence type="ECO:0000313" key="1">
    <source>
        <dbReference type="EMBL" id="RZC33484.1"/>
    </source>
</evidence>
<dbReference type="EMBL" id="QDEB01088354">
    <property type="protein sequence ID" value="RZC33484.1"/>
    <property type="molecule type" value="Genomic_DNA"/>
</dbReference>
<proteinExistence type="predicted"/>
<gene>
    <name evidence="1" type="ORF">BDFB_010436</name>
</gene>
<keyword evidence="2" id="KW-1185">Reference proteome</keyword>
<dbReference type="PANTHER" id="PTHR47272:SF2">
    <property type="entry name" value="PIGGYBAC TRANSPOSABLE ELEMENT-DERIVED PROTEIN 3-LIKE"/>
    <property type="match status" value="1"/>
</dbReference>
<dbReference type="AlphaFoldDB" id="A0A482VLB8"/>
<sequence>MGCVDRADVLKSYYAIDRKSKKWWHRLFFHFLDTALANPFILFRKRTKSTLKLKDFRLEIVCELVGANCVKEAPGRKSDSISKFKVLVSKNVRTDQSKHMPIHNTSRRCALCSTSKEPHKTRWYCTVCKVGLCMTTNKNCFAEYHKT</sequence>